<evidence type="ECO:0000313" key="1">
    <source>
        <dbReference type="EMBL" id="RCG14353.1"/>
    </source>
</evidence>
<dbReference type="SUPFAM" id="SSF53474">
    <property type="entry name" value="alpha/beta-Hydrolases"/>
    <property type="match status" value="1"/>
</dbReference>
<accession>A0A367E8P0</accession>
<evidence type="ECO:0000313" key="2">
    <source>
        <dbReference type="Proteomes" id="UP000252914"/>
    </source>
</evidence>
<keyword evidence="2" id="KW-1185">Reference proteome</keyword>
<dbReference type="EMBL" id="QOIN01000070">
    <property type="protein sequence ID" value="RCG14353.1"/>
    <property type="molecule type" value="Genomic_DNA"/>
</dbReference>
<name>A0A367E8P0_9ACTN</name>
<sequence>MPVTDTWQRAAGIGVPVLALNGSLDSPDHLGMAERLIRAVPEGRTATVERAAHYPGMENPAAYNAHLRTFLEQVTG</sequence>
<dbReference type="Proteomes" id="UP000252914">
    <property type="component" value="Unassembled WGS sequence"/>
</dbReference>
<reference evidence="1 2" key="1">
    <citation type="submission" date="2018-06" db="EMBL/GenBank/DDBJ databases">
        <title>Streptomyces reniochalinae sp. nov. and Streptomyces diacarnus sp. nov. from marine sponges.</title>
        <authorList>
            <person name="Li L."/>
        </authorList>
    </citation>
    <scope>NUCLEOTIDE SEQUENCE [LARGE SCALE GENOMIC DNA]</scope>
    <source>
        <strain evidence="1 2">LHW51701</strain>
    </source>
</reference>
<protein>
    <recommendedName>
        <fullName evidence="3">Alpha/beta hydrolase</fullName>
    </recommendedName>
</protein>
<dbReference type="RefSeq" id="WP_114025360.1">
    <property type="nucleotide sequence ID" value="NZ_QOIN01000070.1"/>
</dbReference>
<dbReference type="Gene3D" id="3.40.50.1820">
    <property type="entry name" value="alpha/beta hydrolase"/>
    <property type="match status" value="1"/>
</dbReference>
<evidence type="ECO:0008006" key="3">
    <source>
        <dbReference type="Google" id="ProtNLM"/>
    </source>
</evidence>
<gene>
    <name evidence="1" type="ORF">DTL70_31070</name>
</gene>
<proteinExistence type="predicted"/>
<comment type="caution">
    <text evidence="1">The sequence shown here is derived from an EMBL/GenBank/DDBJ whole genome shotgun (WGS) entry which is preliminary data.</text>
</comment>
<dbReference type="AlphaFoldDB" id="A0A367E8P0"/>
<dbReference type="InterPro" id="IPR029058">
    <property type="entry name" value="AB_hydrolase_fold"/>
</dbReference>
<organism evidence="1 2">
    <name type="scientific">Streptomyces diacarni</name>
    <dbReference type="NCBI Taxonomy" id="2800381"/>
    <lineage>
        <taxon>Bacteria</taxon>
        <taxon>Bacillati</taxon>
        <taxon>Actinomycetota</taxon>
        <taxon>Actinomycetes</taxon>
        <taxon>Kitasatosporales</taxon>
        <taxon>Streptomycetaceae</taxon>
        <taxon>Streptomyces</taxon>
    </lineage>
</organism>